<gene>
    <name evidence="6" type="ORF">A3E29_01900</name>
</gene>
<dbReference type="GO" id="GO:0009253">
    <property type="term" value="P:peptidoglycan catabolic process"/>
    <property type="evidence" value="ECO:0007669"/>
    <property type="project" value="InterPro"/>
</dbReference>
<dbReference type="InterPro" id="IPR051206">
    <property type="entry name" value="NAMLAA_amidase_2"/>
</dbReference>
<dbReference type="EMBL" id="MFEY01000005">
    <property type="protein sequence ID" value="OGE90529.1"/>
    <property type="molecule type" value="Genomic_DNA"/>
</dbReference>
<dbReference type="GO" id="GO:0009254">
    <property type="term" value="P:peptidoglycan turnover"/>
    <property type="evidence" value="ECO:0007669"/>
    <property type="project" value="TreeGrafter"/>
</dbReference>
<keyword evidence="3" id="KW-0378">Hydrolase</keyword>
<dbReference type="CDD" id="cd06583">
    <property type="entry name" value="PGRP"/>
    <property type="match status" value="1"/>
</dbReference>
<dbReference type="InterPro" id="IPR036505">
    <property type="entry name" value="Amidase/PGRP_sf"/>
</dbReference>
<name>A0A1F5PKZ4_9BACT</name>
<comment type="caution">
    <text evidence="6">The sequence shown here is derived from an EMBL/GenBank/DDBJ whole genome shotgun (WGS) entry which is preliminary data.</text>
</comment>
<dbReference type="PANTHER" id="PTHR30417">
    <property type="entry name" value="N-ACETYLMURAMOYL-L-ALANINE AMIDASE AMID"/>
    <property type="match status" value="1"/>
</dbReference>
<evidence type="ECO:0000256" key="1">
    <source>
        <dbReference type="ARBA" id="ARBA00001561"/>
    </source>
</evidence>
<dbReference type="GO" id="GO:0071555">
    <property type="term" value="P:cell wall organization"/>
    <property type="evidence" value="ECO:0007669"/>
    <property type="project" value="UniProtKB-KW"/>
</dbReference>
<proteinExistence type="predicted"/>
<evidence type="ECO:0000256" key="3">
    <source>
        <dbReference type="ARBA" id="ARBA00022801"/>
    </source>
</evidence>
<dbReference type="Gene3D" id="3.40.80.10">
    <property type="entry name" value="Peptidoglycan recognition protein-like"/>
    <property type="match status" value="1"/>
</dbReference>
<evidence type="ECO:0000259" key="5">
    <source>
        <dbReference type="SMART" id="SM00644"/>
    </source>
</evidence>
<dbReference type="Pfam" id="PF01510">
    <property type="entry name" value="Amidase_2"/>
    <property type="match status" value="1"/>
</dbReference>
<evidence type="ECO:0000313" key="6">
    <source>
        <dbReference type="EMBL" id="OGE90529.1"/>
    </source>
</evidence>
<dbReference type="GO" id="GO:0008745">
    <property type="term" value="F:N-acetylmuramoyl-L-alanine amidase activity"/>
    <property type="evidence" value="ECO:0007669"/>
    <property type="project" value="UniProtKB-EC"/>
</dbReference>
<dbReference type="EC" id="3.5.1.28" evidence="2"/>
<accession>A0A1F5PKZ4</accession>
<dbReference type="AlphaFoldDB" id="A0A1F5PKZ4"/>
<organism evidence="6 7">
    <name type="scientific">Candidatus Doudnabacteria bacterium RIFCSPHIGHO2_12_FULL_48_16</name>
    <dbReference type="NCBI Taxonomy" id="1817838"/>
    <lineage>
        <taxon>Bacteria</taxon>
        <taxon>Candidatus Doudnaibacteriota</taxon>
    </lineage>
</organism>
<evidence type="ECO:0000256" key="4">
    <source>
        <dbReference type="ARBA" id="ARBA00023316"/>
    </source>
</evidence>
<comment type="catalytic activity">
    <reaction evidence="1">
        <text>Hydrolyzes the link between N-acetylmuramoyl residues and L-amino acid residues in certain cell-wall glycopeptides.</text>
        <dbReference type="EC" id="3.5.1.28"/>
    </reaction>
</comment>
<keyword evidence="4" id="KW-0961">Cell wall biogenesis/degradation</keyword>
<dbReference type="InterPro" id="IPR002502">
    <property type="entry name" value="Amidase_domain"/>
</dbReference>
<evidence type="ECO:0000313" key="7">
    <source>
        <dbReference type="Proteomes" id="UP000177682"/>
    </source>
</evidence>
<feature type="domain" description="N-acetylmuramoyl-L-alanine amidase" evidence="5">
    <location>
        <begin position="8"/>
        <end position="148"/>
    </location>
</feature>
<dbReference type="SUPFAM" id="SSF55846">
    <property type="entry name" value="N-acetylmuramoyl-L-alanine amidase-like"/>
    <property type="match status" value="1"/>
</dbReference>
<reference evidence="6 7" key="1">
    <citation type="journal article" date="2016" name="Nat. Commun.">
        <title>Thousands of microbial genomes shed light on interconnected biogeochemical processes in an aquifer system.</title>
        <authorList>
            <person name="Anantharaman K."/>
            <person name="Brown C.T."/>
            <person name="Hug L.A."/>
            <person name="Sharon I."/>
            <person name="Castelle C.J."/>
            <person name="Probst A.J."/>
            <person name="Thomas B.C."/>
            <person name="Singh A."/>
            <person name="Wilkins M.J."/>
            <person name="Karaoz U."/>
            <person name="Brodie E.L."/>
            <person name="Williams K.H."/>
            <person name="Hubbard S.S."/>
            <person name="Banfield J.F."/>
        </authorList>
    </citation>
    <scope>NUCLEOTIDE SEQUENCE [LARGE SCALE GENOMIC DNA]</scope>
</reference>
<dbReference type="SMART" id="SM00644">
    <property type="entry name" value="Ami_2"/>
    <property type="match status" value="1"/>
</dbReference>
<dbReference type="PANTHER" id="PTHR30417:SF1">
    <property type="entry name" value="N-ACETYLMURAMOYL-L-ALANINE AMIDASE AMID"/>
    <property type="match status" value="1"/>
</dbReference>
<protein>
    <recommendedName>
        <fullName evidence="2">N-acetylmuramoyl-L-alanine amidase</fullName>
        <ecNumber evidence="2">3.5.1.28</ecNumber>
    </recommendedName>
</protein>
<evidence type="ECO:0000256" key="2">
    <source>
        <dbReference type="ARBA" id="ARBA00011901"/>
    </source>
</evidence>
<sequence length="191" mass="21373">MNIIQKKSPNFWAGRKGYRPEGVVIHIMDGTLVGTDSWFANPASLVSSHYGIGRTGEVHQYVKEEDTAWHAGRVDAAVWKLIKPNINPNLYTVGIEHEGKPDDVWTDAMKQSSAELIRDICQRWQIPIDRNHIVGHFEIFSKKPNCPASNKKIIDELVALAGGQQTSHPSQVEEGVRKIEEGLAQIKNSLK</sequence>
<dbReference type="Proteomes" id="UP000177682">
    <property type="component" value="Unassembled WGS sequence"/>
</dbReference>